<feature type="signal peptide" evidence="1">
    <location>
        <begin position="1"/>
        <end position="21"/>
    </location>
</feature>
<evidence type="ECO:0008006" key="4">
    <source>
        <dbReference type="Google" id="ProtNLM"/>
    </source>
</evidence>
<evidence type="ECO:0000313" key="3">
    <source>
        <dbReference type="Proteomes" id="UP000016584"/>
    </source>
</evidence>
<accession>U2J3X0</accession>
<dbReference type="AlphaFoldDB" id="U2J3X0"/>
<organism evidence="2 3">
    <name type="scientific">Sphingobacterium paucimobilis HER1398</name>
    <dbReference type="NCBI Taxonomy" id="1346330"/>
    <lineage>
        <taxon>Bacteria</taxon>
        <taxon>Pseudomonadati</taxon>
        <taxon>Bacteroidota</taxon>
        <taxon>Sphingobacteriia</taxon>
        <taxon>Sphingobacteriales</taxon>
        <taxon>Sphingobacteriaceae</taxon>
        <taxon>Sphingobacterium</taxon>
    </lineage>
</organism>
<keyword evidence="3" id="KW-1185">Reference proteome</keyword>
<gene>
    <name evidence="2" type="ORF">M472_12660</name>
</gene>
<sequence length="215" mass="25368">MGMKKLIIVLALVLSSSLLFAQRGTVDTDIFGNLQFKSIDGKYKASLEKNIFDDLVFTDSRNNKLHYEKKYLDKMEPGLRGDKEAQAHMLRRLVRENKRSSEYKATFKIDIFDKTIIEDNKGYKLEEGKDIFGNTNIQEQSSGRKSVFKRNLRGGLEYTEGRNTASLEKDIFDRWLYKDSFGNEIQFSKETWKRVLQQYGSDEKFFWDLLDRWFY</sequence>
<keyword evidence="1" id="KW-0732">Signal</keyword>
<comment type="caution">
    <text evidence="2">The sequence shown here is derived from an EMBL/GenBank/DDBJ whole genome shotgun (WGS) entry which is preliminary data.</text>
</comment>
<protein>
    <recommendedName>
        <fullName evidence="4">YARHG domain-containing protein</fullName>
    </recommendedName>
</protein>
<dbReference type="Proteomes" id="UP000016584">
    <property type="component" value="Unassembled WGS sequence"/>
</dbReference>
<dbReference type="EMBL" id="ATDL01000014">
    <property type="protein sequence ID" value="ERJ59624.1"/>
    <property type="molecule type" value="Genomic_DNA"/>
</dbReference>
<evidence type="ECO:0000313" key="2">
    <source>
        <dbReference type="EMBL" id="ERJ59624.1"/>
    </source>
</evidence>
<dbReference type="PATRIC" id="fig|1346330.5.peg.1782"/>
<name>U2J3X0_9SPHI</name>
<evidence type="ECO:0000256" key="1">
    <source>
        <dbReference type="SAM" id="SignalP"/>
    </source>
</evidence>
<reference evidence="2 3" key="1">
    <citation type="journal article" date="2013" name="Genome Announc.">
        <title>The Draft Genome Sequence of Sphingomonas paucimobilis Strain HER1398 (Proteobacteria), Host to the Giant PAU Phage, Indicates That It Is a Member of the Genus Sphingobacterium (Bacteroidetes).</title>
        <authorList>
            <person name="White R.A.III."/>
            <person name="Suttle C.A."/>
        </authorList>
    </citation>
    <scope>NUCLEOTIDE SEQUENCE [LARGE SCALE GENOMIC DNA]</scope>
    <source>
        <strain evidence="2 3">HER1398</strain>
    </source>
</reference>
<feature type="chain" id="PRO_5004628212" description="YARHG domain-containing protein" evidence="1">
    <location>
        <begin position="22"/>
        <end position="215"/>
    </location>
</feature>
<proteinExistence type="predicted"/>
<dbReference type="STRING" id="1346330.M472_12660"/>